<keyword evidence="2" id="KW-1185">Reference proteome</keyword>
<protein>
    <submittedName>
        <fullName evidence="1">Uncharacterized protein</fullName>
    </submittedName>
</protein>
<name>A0A9D4QBK2_RHISA</name>
<organism evidence="1 2">
    <name type="scientific">Rhipicephalus sanguineus</name>
    <name type="common">Brown dog tick</name>
    <name type="synonym">Ixodes sanguineus</name>
    <dbReference type="NCBI Taxonomy" id="34632"/>
    <lineage>
        <taxon>Eukaryota</taxon>
        <taxon>Metazoa</taxon>
        <taxon>Ecdysozoa</taxon>
        <taxon>Arthropoda</taxon>
        <taxon>Chelicerata</taxon>
        <taxon>Arachnida</taxon>
        <taxon>Acari</taxon>
        <taxon>Parasitiformes</taxon>
        <taxon>Ixodida</taxon>
        <taxon>Ixodoidea</taxon>
        <taxon>Ixodidae</taxon>
        <taxon>Rhipicephalinae</taxon>
        <taxon>Rhipicephalus</taxon>
        <taxon>Rhipicephalus</taxon>
    </lineage>
</organism>
<dbReference type="VEuPathDB" id="VectorBase:RSAN_027434"/>
<dbReference type="VEuPathDB" id="VectorBase:RSAN_052184"/>
<dbReference type="AlphaFoldDB" id="A0A9D4QBK2"/>
<evidence type="ECO:0000313" key="1">
    <source>
        <dbReference type="EMBL" id="KAH7972814.1"/>
    </source>
</evidence>
<gene>
    <name evidence="1" type="ORF">HPB52_017480</name>
</gene>
<sequence length="686" mass="76009">MESGPQGYHSLFPGFEVGGLTVDGLTKLRQFGPAIPYCANGTRMVQVDFFSDGDTHFWSPWKSCSGDEGRLTVRPGLTRFTFQFRVIGSSALGVKLEFERALPVITQTVRIEVEGAGRVVRGVGLRLRDELTRVLAELPKVPAFGPQELSPYFPGLEIAGFTVEGLDQLIIYGPLVPYCLNGTRMLQADFFNEGNIVFTLPWKACSGHEGRFNVRATLFRFSAQFRVLESPDGGVKLRLASRIVPVTTQGLRASVEGAGPDVHDASEMLSTLIPGLLEQMWYWDEHAYRMMRVVALRAVRMLGSGTPPTSCVSPKRRRTLPENHAFGPQRLRPFWPGLELGGLSAEGLNKLRLYGPLFPYCINGTRMLQVDFLNDGDTTLSLPWKTCSGHEGRFKLRTMLSRFTAQFRVVESAGNEVKLEPMGRIVPVTTDGIRVAIEDNTCDFAGLRLDNQLLRVLARLPENHAFGQQRFNSYWPGVQVGGFAVEGLNKLRAYGPLFPYCINDSACDLSGIDVDGAITKLIAKFPEYQIVGPEKYYPVFAGFEISGFNVSGFHKLQQYGPAIPYCLNGTRRVQVDLLNAGDVVIATPWRHCSGHQGTLSLRSRLSRFTVQFHVGLSEEDKQTKLAYQGPTIPVITVSVQINVDGAGHPVNAAAGILSMIFPEVTMEMWNEQFYYSLSQALHRALN</sequence>
<evidence type="ECO:0000313" key="2">
    <source>
        <dbReference type="Proteomes" id="UP000821837"/>
    </source>
</evidence>
<dbReference type="EMBL" id="JABSTV010001247">
    <property type="protein sequence ID" value="KAH7972814.1"/>
    <property type="molecule type" value="Genomic_DNA"/>
</dbReference>
<dbReference type="Proteomes" id="UP000821837">
    <property type="component" value="Chromosome 11"/>
</dbReference>
<accession>A0A9D4QBK2</accession>
<reference evidence="1" key="2">
    <citation type="submission" date="2021-09" db="EMBL/GenBank/DDBJ databases">
        <authorList>
            <person name="Jia N."/>
            <person name="Wang J."/>
            <person name="Shi W."/>
            <person name="Du L."/>
            <person name="Sun Y."/>
            <person name="Zhan W."/>
            <person name="Jiang J."/>
            <person name="Wang Q."/>
            <person name="Zhang B."/>
            <person name="Ji P."/>
            <person name="Sakyi L.B."/>
            <person name="Cui X."/>
            <person name="Yuan T."/>
            <person name="Jiang B."/>
            <person name="Yang W."/>
            <person name="Lam T.T.-Y."/>
            <person name="Chang Q."/>
            <person name="Ding S."/>
            <person name="Wang X."/>
            <person name="Zhu J."/>
            <person name="Ruan X."/>
            <person name="Zhao L."/>
            <person name="Wei J."/>
            <person name="Que T."/>
            <person name="Du C."/>
            <person name="Cheng J."/>
            <person name="Dai P."/>
            <person name="Han X."/>
            <person name="Huang E."/>
            <person name="Gao Y."/>
            <person name="Liu J."/>
            <person name="Shao H."/>
            <person name="Ye R."/>
            <person name="Li L."/>
            <person name="Wei W."/>
            <person name="Wang X."/>
            <person name="Wang C."/>
            <person name="Huo Q."/>
            <person name="Li W."/>
            <person name="Guo W."/>
            <person name="Chen H."/>
            <person name="Chen S."/>
            <person name="Zhou L."/>
            <person name="Zhou L."/>
            <person name="Ni X."/>
            <person name="Tian J."/>
            <person name="Zhou Y."/>
            <person name="Sheng Y."/>
            <person name="Liu T."/>
            <person name="Pan Y."/>
            <person name="Xia L."/>
            <person name="Li J."/>
            <person name="Zhao F."/>
            <person name="Cao W."/>
        </authorList>
    </citation>
    <scope>NUCLEOTIDE SEQUENCE</scope>
    <source>
        <strain evidence="1">Rsan-2018</strain>
        <tissue evidence="1">Larvae</tissue>
    </source>
</reference>
<comment type="caution">
    <text evidence="1">The sequence shown here is derived from an EMBL/GenBank/DDBJ whole genome shotgun (WGS) entry which is preliminary data.</text>
</comment>
<proteinExistence type="predicted"/>
<reference evidence="1" key="1">
    <citation type="journal article" date="2020" name="Cell">
        <title>Large-Scale Comparative Analyses of Tick Genomes Elucidate Their Genetic Diversity and Vector Capacities.</title>
        <authorList>
            <consortium name="Tick Genome and Microbiome Consortium (TIGMIC)"/>
            <person name="Jia N."/>
            <person name="Wang J."/>
            <person name="Shi W."/>
            <person name="Du L."/>
            <person name="Sun Y."/>
            <person name="Zhan W."/>
            <person name="Jiang J.F."/>
            <person name="Wang Q."/>
            <person name="Zhang B."/>
            <person name="Ji P."/>
            <person name="Bell-Sakyi L."/>
            <person name="Cui X.M."/>
            <person name="Yuan T.T."/>
            <person name="Jiang B.G."/>
            <person name="Yang W.F."/>
            <person name="Lam T.T."/>
            <person name="Chang Q.C."/>
            <person name="Ding S.J."/>
            <person name="Wang X.J."/>
            <person name="Zhu J.G."/>
            <person name="Ruan X.D."/>
            <person name="Zhao L."/>
            <person name="Wei J.T."/>
            <person name="Ye R.Z."/>
            <person name="Que T.C."/>
            <person name="Du C.H."/>
            <person name="Zhou Y.H."/>
            <person name="Cheng J.X."/>
            <person name="Dai P.F."/>
            <person name="Guo W.B."/>
            <person name="Han X.H."/>
            <person name="Huang E.J."/>
            <person name="Li L.F."/>
            <person name="Wei W."/>
            <person name="Gao Y.C."/>
            <person name="Liu J.Z."/>
            <person name="Shao H.Z."/>
            <person name="Wang X."/>
            <person name="Wang C.C."/>
            <person name="Yang T.C."/>
            <person name="Huo Q.B."/>
            <person name="Li W."/>
            <person name="Chen H.Y."/>
            <person name="Chen S.E."/>
            <person name="Zhou L.G."/>
            <person name="Ni X.B."/>
            <person name="Tian J.H."/>
            <person name="Sheng Y."/>
            <person name="Liu T."/>
            <person name="Pan Y.S."/>
            <person name="Xia L.Y."/>
            <person name="Li J."/>
            <person name="Zhao F."/>
            <person name="Cao W.C."/>
        </authorList>
    </citation>
    <scope>NUCLEOTIDE SEQUENCE</scope>
    <source>
        <strain evidence="1">Rsan-2018</strain>
    </source>
</reference>
<dbReference type="VEuPathDB" id="VectorBase:RSAN_039824"/>
<dbReference type="VEuPathDB" id="VectorBase:RSAN_029655"/>